<dbReference type="PANTHER" id="PTHR43133:SF8">
    <property type="entry name" value="RNA POLYMERASE SIGMA FACTOR HI_1459-RELATED"/>
    <property type="match status" value="1"/>
</dbReference>
<dbReference type="InterPro" id="IPR013324">
    <property type="entry name" value="RNA_pol_sigma_r3/r4-like"/>
</dbReference>
<sequence>MPERARDDAQLMQAVAQGDLHAFGEIVRRHQAWAWRVAHRFLGDEAEAADIVQSAFLRLLDAAGRYRHEARFTGYLSRIVTRLCLDRVKKKEPLFTDTVPDIADPAPDGREALIQRETALAVRTALDILAPNQRMAVVLRYYEDLAYDEIAMALDTTPKGVERLLARARERLKTLLCDQRDFFAP</sequence>
<evidence type="ECO:0000256" key="1">
    <source>
        <dbReference type="ARBA" id="ARBA00010641"/>
    </source>
</evidence>
<dbReference type="KEGG" id="das:Daes_0535"/>
<keyword evidence="2" id="KW-0805">Transcription regulation</keyword>
<dbReference type="Gene3D" id="1.10.1740.10">
    <property type="match status" value="1"/>
</dbReference>
<dbReference type="CDD" id="cd06171">
    <property type="entry name" value="Sigma70_r4"/>
    <property type="match status" value="1"/>
</dbReference>
<feature type="domain" description="RNA polymerase sigma-70 region 2" evidence="6">
    <location>
        <begin position="26"/>
        <end position="91"/>
    </location>
</feature>
<dbReference type="GO" id="GO:0006352">
    <property type="term" value="P:DNA-templated transcription initiation"/>
    <property type="evidence" value="ECO:0007669"/>
    <property type="project" value="InterPro"/>
</dbReference>
<dbReference type="SUPFAM" id="SSF88659">
    <property type="entry name" value="Sigma3 and sigma4 domains of RNA polymerase sigma factors"/>
    <property type="match status" value="1"/>
</dbReference>
<dbReference type="STRING" id="643562.Daes_0535"/>
<dbReference type="InterPro" id="IPR014284">
    <property type="entry name" value="RNA_pol_sigma-70_dom"/>
</dbReference>
<keyword evidence="5" id="KW-0804">Transcription</keyword>
<keyword evidence="4" id="KW-0238">DNA-binding</keyword>
<dbReference type="EMBL" id="CP002431">
    <property type="protein sequence ID" value="ADU61555.1"/>
    <property type="molecule type" value="Genomic_DNA"/>
</dbReference>
<dbReference type="NCBIfam" id="TIGR02937">
    <property type="entry name" value="sigma70-ECF"/>
    <property type="match status" value="1"/>
</dbReference>
<organism evidence="8 9">
    <name type="scientific">Pseudodesulfovibrio aespoeensis (strain ATCC 700646 / DSM 10631 / Aspo-2)</name>
    <name type="common">Desulfovibrio aespoeensis</name>
    <dbReference type="NCBI Taxonomy" id="643562"/>
    <lineage>
        <taxon>Bacteria</taxon>
        <taxon>Pseudomonadati</taxon>
        <taxon>Thermodesulfobacteriota</taxon>
        <taxon>Desulfovibrionia</taxon>
        <taxon>Desulfovibrionales</taxon>
        <taxon>Desulfovibrionaceae</taxon>
    </lineage>
</organism>
<dbReference type="GO" id="GO:0016987">
    <property type="term" value="F:sigma factor activity"/>
    <property type="evidence" value="ECO:0007669"/>
    <property type="project" value="UniProtKB-KW"/>
</dbReference>
<reference evidence="9" key="1">
    <citation type="submission" date="2010-12" db="EMBL/GenBank/DDBJ databases">
        <title>Complete sequence of Desulfovibrio aespoeensis Aspo-2.</title>
        <authorList>
            <consortium name="US DOE Joint Genome Institute"/>
            <person name="Lucas S."/>
            <person name="Copeland A."/>
            <person name="Lapidus A."/>
            <person name="Cheng J.-F."/>
            <person name="Goodwin L."/>
            <person name="Pitluck S."/>
            <person name="Chertkov O."/>
            <person name="Misra M."/>
            <person name="Detter J.C."/>
            <person name="Han C."/>
            <person name="Tapia R."/>
            <person name="Land M."/>
            <person name="Hauser L."/>
            <person name="Kyrpides N."/>
            <person name="Ivanova N."/>
            <person name="Ovchinnikova G."/>
            <person name="Pedersen K."/>
            <person name="Jagevall S."/>
            <person name="Hazen T."/>
            <person name="Woyke T."/>
        </authorList>
    </citation>
    <scope>NUCLEOTIDE SEQUENCE [LARGE SCALE GENOMIC DNA]</scope>
    <source>
        <strain evidence="9">ATCC 700646 / DSM 10631 / Aspo-2</strain>
    </source>
</reference>
<evidence type="ECO:0000256" key="4">
    <source>
        <dbReference type="ARBA" id="ARBA00023125"/>
    </source>
</evidence>
<evidence type="ECO:0000259" key="7">
    <source>
        <dbReference type="Pfam" id="PF08281"/>
    </source>
</evidence>
<dbReference type="InterPro" id="IPR013249">
    <property type="entry name" value="RNA_pol_sigma70_r4_t2"/>
</dbReference>
<evidence type="ECO:0000313" key="9">
    <source>
        <dbReference type="Proteomes" id="UP000002191"/>
    </source>
</evidence>
<dbReference type="Pfam" id="PF08281">
    <property type="entry name" value="Sigma70_r4_2"/>
    <property type="match status" value="1"/>
</dbReference>
<dbReference type="eggNOG" id="COG1595">
    <property type="taxonomic scope" value="Bacteria"/>
</dbReference>
<evidence type="ECO:0000313" key="8">
    <source>
        <dbReference type="EMBL" id="ADU61555.1"/>
    </source>
</evidence>
<evidence type="ECO:0000259" key="6">
    <source>
        <dbReference type="Pfam" id="PF04542"/>
    </source>
</evidence>
<dbReference type="PANTHER" id="PTHR43133">
    <property type="entry name" value="RNA POLYMERASE ECF-TYPE SIGMA FACTO"/>
    <property type="match status" value="1"/>
</dbReference>
<dbReference type="InterPro" id="IPR039425">
    <property type="entry name" value="RNA_pol_sigma-70-like"/>
</dbReference>
<keyword evidence="3" id="KW-0731">Sigma factor</keyword>
<comment type="similarity">
    <text evidence="1">Belongs to the sigma-70 factor family. ECF subfamily.</text>
</comment>
<accession>E6VY97</accession>
<dbReference type="InterPro" id="IPR036388">
    <property type="entry name" value="WH-like_DNA-bd_sf"/>
</dbReference>
<dbReference type="InterPro" id="IPR007627">
    <property type="entry name" value="RNA_pol_sigma70_r2"/>
</dbReference>
<dbReference type="OrthoDB" id="9780326at2"/>
<dbReference type="InterPro" id="IPR013325">
    <property type="entry name" value="RNA_pol_sigma_r2"/>
</dbReference>
<dbReference type="RefSeq" id="WP_013513491.1">
    <property type="nucleotide sequence ID" value="NC_014844.1"/>
</dbReference>
<dbReference type="SUPFAM" id="SSF88946">
    <property type="entry name" value="Sigma2 domain of RNA polymerase sigma factors"/>
    <property type="match status" value="1"/>
</dbReference>
<keyword evidence="9" id="KW-1185">Reference proteome</keyword>
<proteinExistence type="inferred from homology"/>
<reference evidence="8 9" key="2">
    <citation type="journal article" date="2014" name="Genome Announc.">
        <title>Complete Genome Sequence of the Subsurface, Mesophilic Sulfate-Reducing Bacterium Desulfovibrio aespoeensis Aspo-2.</title>
        <authorList>
            <person name="Pedersen K."/>
            <person name="Bengtsson A."/>
            <person name="Edlund J."/>
            <person name="Rabe L."/>
            <person name="Hazen T."/>
            <person name="Chakraborty R."/>
            <person name="Goodwin L."/>
            <person name="Shapiro N."/>
        </authorList>
    </citation>
    <scope>NUCLEOTIDE SEQUENCE [LARGE SCALE GENOMIC DNA]</scope>
    <source>
        <strain evidence="9">ATCC 700646 / DSM 10631 / Aspo-2</strain>
    </source>
</reference>
<evidence type="ECO:0000256" key="5">
    <source>
        <dbReference type="ARBA" id="ARBA00023163"/>
    </source>
</evidence>
<dbReference type="Proteomes" id="UP000002191">
    <property type="component" value="Chromosome"/>
</dbReference>
<dbReference type="Gene3D" id="1.10.10.10">
    <property type="entry name" value="Winged helix-like DNA-binding domain superfamily/Winged helix DNA-binding domain"/>
    <property type="match status" value="1"/>
</dbReference>
<gene>
    <name evidence="8" type="ordered locus">Daes_0535</name>
</gene>
<dbReference type="Pfam" id="PF04542">
    <property type="entry name" value="Sigma70_r2"/>
    <property type="match status" value="1"/>
</dbReference>
<evidence type="ECO:0000256" key="2">
    <source>
        <dbReference type="ARBA" id="ARBA00023015"/>
    </source>
</evidence>
<dbReference type="AlphaFoldDB" id="E6VY97"/>
<feature type="domain" description="RNA polymerase sigma factor 70 region 4 type 2" evidence="7">
    <location>
        <begin position="120"/>
        <end position="172"/>
    </location>
</feature>
<dbReference type="GO" id="GO:0003677">
    <property type="term" value="F:DNA binding"/>
    <property type="evidence" value="ECO:0007669"/>
    <property type="project" value="UniProtKB-KW"/>
</dbReference>
<protein>
    <submittedName>
        <fullName evidence="8">RNA polymerase sigma factor, sigma-70 family</fullName>
    </submittedName>
</protein>
<dbReference type="HOGENOM" id="CLU_047691_3_1_7"/>
<evidence type="ECO:0000256" key="3">
    <source>
        <dbReference type="ARBA" id="ARBA00023082"/>
    </source>
</evidence>
<name>E6VY97_PSEA9</name>